<dbReference type="Proteomes" id="UP000006054">
    <property type="component" value="Chromosome"/>
</dbReference>
<dbReference type="PATRIC" id="fig|880071.3.peg.614"/>
<dbReference type="eggNOG" id="COG1397">
    <property type="taxonomic scope" value="Bacteria"/>
</dbReference>
<keyword evidence="3" id="KW-1185">Reference proteome</keyword>
<name>I4AGM6_BERLS</name>
<dbReference type="RefSeq" id="WP_014796570.1">
    <property type="nucleotide sequence ID" value="NC_018018.1"/>
</dbReference>
<reference evidence="3" key="1">
    <citation type="submission" date="2012-06" db="EMBL/GenBank/DDBJ databases">
        <title>The complete genome of Flexibacter litoralis DSM 6794.</title>
        <authorList>
            <person name="Lucas S."/>
            <person name="Copeland A."/>
            <person name="Lapidus A."/>
            <person name="Glavina del Rio T."/>
            <person name="Dalin E."/>
            <person name="Tice H."/>
            <person name="Bruce D."/>
            <person name="Goodwin L."/>
            <person name="Pitluck S."/>
            <person name="Peters L."/>
            <person name="Ovchinnikova G."/>
            <person name="Lu M."/>
            <person name="Kyrpides N."/>
            <person name="Mavromatis K."/>
            <person name="Ivanova N."/>
            <person name="Brettin T."/>
            <person name="Detter J.C."/>
            <person name="Han C."/>
            <person name="Larimer F."/>
            <person name="Land M."/>
            <person name="Hauser L."/>
            <person name="Markowitz V."/>
            <person name="Cheng J.-F."/>
            <person name="Hugenholtz P."/>
            <person name="Woyke T."/>
            <person name="Wu D."/>
            <person name="Spring S."/>
            <person name="Lang E."/>
            <person name="Kopitz M."/>
            <person name="Brambilla E."/>
            <person name="Klenk H.-P."/>
            <person name="Eisen J.A."/>
        </authorList>
    </citation>
    <scope>NUCLEOTIDE SEQUENCE [LARGE SCALE GENOMIC DNA]</scope>
    <source>
        <strain evidence="3">ATCC 23117 / DSM 6794 / NBRC 15988 / NCIMB 1366 / Sio-4</strain>
    </source>
</reference>
<evidence type="ECO:0000313" key="3">
    <source>
        <dbReference type="Proteomes" id="UP000006054"/>
    </source>
</evidence>
<protein>
    <submittedName>
        <fullName evidence="2">Uncharacterized protein</fullName>
    </submittedName>
</protein>
<evidence type="ECO:0000313" key="2">
    <source>
        <dbReference type="EMBL" id="AFM03111.1"/>
    </source>
</evidence>
<feature type="transmembrane region" description="Helical" evidence="1">
    <location>
        <begin position="403"/>
        <end position="421"/>
    </location>
</feature>
<sequence length="426" mass="49604">MKKNFKGTFNLFSFIIIFILLFFNYSLYYNPTFIENENGIYNEELYYQLQFLKEELHNKQAGKKMQSVFPEGFMFINSLYVLSWINFLEEIKPNSKLYKEGTKEINWTTKQIYSKEAKSIFDNSLPLEYGAFYSAWSNYTLGKKILLEHKKGISSDSNQINLFKEKCNQISLATQNSVSPYLETYRNQTWAADMVVCIASLNLYKEIFENKQTIDIKNKIAEYDKITKKWIKKVKTRLDSITGLIPHSCEESQGFTDETARGSSQSLTLNFLPKIDSVFAKSQYKIYKELFVEEHFGLNGIREYPKNTEGDGDIDSGLIVLGIGGASSIVGQRAAAQNNDWLLYHELRNCIETFGATYTYKRKKKYIFGQLVMVDAFAVWSNSVEHSDSYDKMNKNWRKKVHIFSILIIVVLFFLNYPKLISHFRD</sequence>
<organism evidence="2 3">
    <name type="scientific">Bernardetia litoralis (strain ATCC 23117 / DSM 6794 / NBRC 15988 / NCIMB 1366 / Fx l1 / Sio-4)</name>
    <name type="common">Flexibacter litoralis</name>
    <dbReference type="NCBI Taxonomy" id="880071"/>
    <lineage>
        <taxon>Bacteria</taxon>
        <taxon>Pseudomonadati</taxon>
        <taxon>Bacteroidota</taxon>
        <taxon>Cytophagia</taxon>
        <taxon>Cytophagales</taxon>
        <taxon>Bernardetiaceae</taxon>
        <taxon>Bernardetia</taxon>
    </lineage>
</organism>
<dbReference type="OrthoDB" id="871494at2"/>
<evidence type="ECO:0000256" key="1">
    <source>
        <dbReference type="SAM" id="Phobius"/>
    </source>
</evidence>
<keyword evidence="1" id="KW-0812">Transmembrane</keyword>
<proteinExistence type="predicted"/>
<dbReference type="HOGENOM" id="CLU_052954_0_0_10"/>
<gene>
    <name evidence="2" type="ordered locus">Fleli_0647</name>
</gene>
<dbReference type="KEGG" id="fli:Fleli_0647"/>
<feature type="transmembrane region" description="Helical" evidence="1">
    <location>
        <begin position="7"/>
        <end position="28"/>
    </location>
</feature>
<keyword evidence="1" id="KW-1133">Transmembrane helix</keyword>
<feature type="transmembrane region" description="Helical" evidence="1">
    <location>
        <begin position="72"/>
        <end position="89"/>
    </location>
</feature>
<accession>I4AGM6</accession>
<dbReference type="EMBL" id="CP003345">
    <property type="protein sequence ID" value="AFM03111.1"/>
    <property type="molecule type" value="Genomic_DNA"/>
</dbReference>
<keyword evidence="1" id="KW-0472">Membrane</keyword>
<dbReference type="AlphaFoldDB" id="I4AGM6"/>